<dbReference type="Proteomes" id="UP001217089">
    <property type="component" value="Unassembled WGS sequence"/>
</dbReference>
<proteinExistence type="inferred from homology"/>
<accession>A0ABQ9FWP0</accession>
<dbReference type="InterPro" id="IPR050960">
    <property type="entry name" value="AB_hydrolase_4_sf"/>
</dbReference>
<dbReference type="PANTHER" id="PTHR10794">
    <property type="entry name" value="ABHYDROLASE DOMAIN-CONTAINING PROTEIN"/>
    <property type="match status" value="1"/>
</dbReference>
<dbReference type="InterPro" id="IPR000073">
    <property type="entry name" value="AB_hydrolase_1"/>
</dbReference>
<dbReference type="PIRSF" id="PIRSF005211">
    <property type="entry name" value="Ab_hydro_YheT"/>
    <property type="match status" value="1"/>
</dbReference>
<dbReference type="SUPFAM" id="SSF53474">
    <property type="entry name" value="alpha/beta-Hydrolases"/>
    <property type="match status" value="1"/>
</dbReference>
<feature type="domain" description="AB hydrolase-1" evidence="2">
    <location>
        <begin position="12"/>
        <end position="76"/>
    </location>
</feature>
<evidence type="ECO:0000256" key="1">
    <source>
        <dbReference type="ARBA" id="ARBA00010884"/>
    </source>
</evidence>
<sequence length="203" mass="22536">MSSRLSISILTVVFNNRGNGGAKLTPRTYCAADTEDLQFIVSQIKQRYPDAPFIGVGVSLGGMILFNYLAKTGDKCGLEAGMIVSVAWNVFESVLELEKPGINRHASTIREFDDRFTAKMFGYDSWEAYYKEACLHDKVHALKVPVLCLNAADDPFSPKHAVPLKEAEENDNIAIILTSRGGHIGFMEGLIPRHANYMDRNFC</sequence>
<gene>
    <name evidence="3" type="ORF">KUTeg_000121</name>
</gene>
<evidence type="ECO:0000259" key="2">
    <source>
        <dbReference type="Pfam" id="PF00561"/>
    </source>
</evidence>
<dbReference type="EMBL" id="JARBDR010000018">
    <property type="protein sequence ID" value="KAJ8321650.1"/>
    <property type="molecule type" value="Genomic_DNA"/>
</dbReference>
<protein>
    <recommendedName>
        <fullName evidence="2">AB hydrolase-1 domain-containing protein</fullName>
    </recommendedName>
</protein>
<comment type="similarity">
    <text evidence="1">Belongs to the AB hydrolase superfamily. AB hydrolase 4 family.</text>
</comment>
<dbReference type="InterPro" id="IPR012020">
    <property type="entry name" value="ABHD4"/>
</dbReference>
<evidence type="ECO:0000313" key="4">
    <source>
        <dbReference type="Proteomes" id="UP001217089"/>
    </source>
</evidence>
<dbReference type="Pfam" id="PF00561">
    <property type="entry name" value="Abhydrolase_1"/>
    <property type="match status" value="1"/>
</dbReference>
<dbReference type="PANTHER" id="PTHR10794:SF63">
    <property type="entry name" value="ALPHA_BETA HYDROLASE 1, ISOFORM A"/>
    <property type="match status" value="1"/>
</dbReference>
<comment type="caution">
    <text evidence="3">The sequence shown here is derived from an EMBL/GenBank/DDBJ whole genome shotgun (WGS) entry which is preliminary data.</text>
</comment>
<name>A0ABQ9FWP0_TEGGR</name>
<organism evidence="3 4">
    <name type="scientific">Tegillarca granosa</name>
    <name type="common">Malaysian cockle</name>
    <name type="synonym">Anadara granosa</name>
    <dbReference type="NCBI Taxonomy" id="220873"/>
    <lineage>
        <taxon>Eukaryota</taxon>
        <taxon>Metazoa</taxon>
        <taxon>Spiralia</taxon>
        <taxon>Lophotrochozoa</taxon>
        <taxon>Mollusca</taxon>
        <taxon>Bivalvia</taxon>
        <taxon>Autobranchia</taxon>
        <taxon>Pteriomorphia</taxon>
        <taxon>Arcoida</taxon>
        <taxon>Arcoidea</taxon>
        <taxon>Arcidae</taxon>
        <taxon>Tegillarca</taxon>
    </lineage>
</organism>
<keyword evidence="4" id="KW-1185">Reference proteome</keyword>
<dbReference type="InterPro" id="IPR029058">
    <property type="entry name" value="AB_hydrolase_fold"/>
</dbReference>
<evidence type="ECO:0000313" key="3">
    <source>
        <dbReference type="EMBL" id="KAJ8321650.1"/>
    </source>
</evidence>
<dbReference type="Gene3D" id="3.40.50.1820">
    <property type="entry name" value="alpha/beta hydrolase"/>
    <property type="match status" value="1"/>
</dbReference>
<reference evidence="3 4" key="1">
    <citation type="submission" date="2022-12" db="EMBL/GenBank/DDBJ databases">
        <title>Chromosome-level genome of Tegillarca granosa.</title>
        <authorList>
            <person name="Kim J."/>
        </authorList>
    </citation>
    <scope>NUCLEOTIDE SEQUENCE [LARGE SCALE GENOMIC DNA]</scope>
    <source>
        <strain evidence="3">Teg-2019</strain>
        <tissue evidence="3">Adductor muscle</tissue>
    </source>
</reference>